<gene>
    <name evidence="2" type="ORF">KY290_032534</name>
</gene>
<proteinExistence type="predicted"/>
<protein>
    <submittedName>
        <fullName evidence="2">Uncharacterized protein</fullName>
    </submittedName>
</protein>
<evidence type="ECO:0000256" key="1">
    <source>
        <dbReference type="SAM" id="MobiDB-lite"/>
    </source>
</evidence>
<evidence type="ECO:0000313" key="2">
    <source>
        <dbReference type="EMBL" id="KAH0744541.1"/>
    </source>
</evidence>
<accession>A0ABQ7UE02</accession>
<dbReference type="EMBL" id="JAIVGD010000023">
    <property type="protein sequence ID" value="KAH0744541.1"/>
    <property type="molecule type" value="Genomic_DNA"/>
</dbReference>
<sequence length="128" mass="14588">MVQLTFIISCLEALDAVAKVQSSGTQLDANPGTSAKGKGQERNRGSCDTGRSSWVEDVDVDMEMPWWLKTSTHRPHIKMEFPRFGGYPCGWILKDEILFFWYYQTPDDLKVDVASMYLEDDALDLFVQ</sequence>
<comment type="caution">
    <text evidence="2">The sequence shown here is derived from an EMBL/GenBank/DDBJ whole genome shotgun (WGS) entry which is preliminary data.</text>
</comment>
<name>A0ABQ7UE02_SOLTU</name>
<feature type="region of interest" description="Disordered" evidence="1">
    <location>
        <begin position="25"/>
        <end position="51"/>
    </location>
</feature>
<evidence type="ECO:0000313" key="3">
    <source>
        <dbReference type="Proteomes" id="UP000826656"/>
    </source>
</evidence>
<dbReference type="Proteomes" id="UP000826656">
    <property type="component" value="Unassembled WGS sequence"/>
</dbReference>
<keyword evidence="3" id="KW-1185">Reference proteome</keyword>
<reference evidence="2 3" key="1">
    <citation type="journal article" date="2021" name="bioRxiv">
        <title>Chromosome-scale and haplotype-resolved genome assembly of a tetraploid potato cultivar.</title>
        <authorList>
            <person name="Sun H."/>
            <person name="Jiao W.-B."/>
            <person name="Krause K."/>
            <person name="Campoy J.A."/>
            <person name="Goel M."/>
            <person name="Folz-Donahue K."/>
            <person name="Kukat C."/>
            <person name="Huettel B."/>
            <person name="Schneeberger K."/>
        </authorList>
    </citation>
    <scope>NUCLEOTIDE SEQUENCE [LARGE SCALE GENOMIC DNA]</scope>
    <source>
        <strain evidence="2">SolTubOtavaFocal</strain>
        <tissue evidence="2">Leaves</tissue>
    </source>
</reference>
<organism evidence="2 3">
    <name type="scientific">Solanum tuberosum</name>
    <name type="common">Potato</name>
    <dbReference type="NCBI Taxonomy" id="4113"/>
    <lineage>
        <taxon>Eukaryota</taxon>
        <taxon>Viridiplantae</taxon>
        <taxon>Streptophyta</taxon>
        <taxon>Embryophyta</taxon>
        <taxon>Tracheophyta</taxon>
        <taxon>Spermatophyta</taxon>
        <taxon>Magnoliopsida</taxon>
        <taxon>eudicotyledons</taxon>
        <taxon>Gunneridae</taxon>
        <taxon>Pentapetalae</taxon>
        <taxon>asterids</taxon>
        <taxon>lamiids</taxon>
        <taxon>Solanales</taxon>
        <taxon>Solanaceae</taxon>
        <taxon>Solanoideae</taxon>
        <taxon>Solaneae</taxon>
        <taxon>Solanum</taxon>
    </lineage>
</organism>